<evidence type="ECO:0000256" key="5">
    <source>
        <dbReference type="PROSITE-ProRule" id="PRU00278"/>
    </source>
</evidence>
<dbReference type="PANTHER" id="PTHR47637:SF1">
    <property type="entry name" value="CHAPERONE SURA"/>
    <property type="match status" value="1"/>
</dbReference>
<protein>
    <recommendedName>
        <fullName evidence="1">Parvulin-like PPIase</fullName>
    </recommendedName>
    <alternativeName>
        <fullName evidence="3">Peptidyl-prolyl cis-trans isomerase plp</fullName>
    </alternativeName>
    <alternativeName>
        <fullName evidence="4">Rotamase plp</fullName>
    </alternativeName>
</protein>
<sequence>MSIKKITGSFIKYLRTVAVFSGLLVAPTVCVSAQQALNSVEVLVNDEPITSFDINQRLRLVVAISGGIRSEEEFLKVREQVIRSMIDERLQLQEAAELEFSISDSEVEGFFVRRAQGVGQTPEQFEAALQQIGSSKETLSMQMKAEFAWSQIVQGRMGSFVSVSDEEVEAQIQRIRDNKGKFEYRLAEIVLQVSNPDQEASVAATAEQLVSQVRAGSSFPEIAQQLSASPTAAVGGDLGWITADEMAEEHAAIIENLDVGQVSDAIRTPGGYLILALRDRRRILTADPLDTRLSLRQVYLTSEQLLEDGRKEKYESYVNALDPSSTNCGQVQRYATEAGADENTEIGIIRLRDFNAELRAYVTDLPIGQPSEIVKLEDGWRTFFVCQREEAQIQEPDFDAIYSQIEQQRLSMMGRRYLRDLRRDAIIDYR</sequence>
<comment type="caution">
    <text evidence="7">The sequence shown here is derived from an EMBL/GenBank/DDBJ whole genome shotgun (WGS) entry which is preliminary data.</text>
</comment>
<evidence type="ECO:0000313" key="7">
    <source>
        <dbReference type="EMBL" id="GHF27644.1"/>
    </source>
</evidence>
<dbReference type="Pfam" id="PF13624">
    <property type="entry name" value="SurA_N_3"/>
    <property type="match status" value="1"/>
</dbReference>
<evidence type="ECO:0000259" key="6">
    <source>
        <dbReference type="PROSITE" id="PS50198"/>
    </source>
</evidence>
<evidence type="ECO:0000256" key="4">
    <source>
        <dbReference type="ARBA" id="ARBA00031484"/>
    </source>
</evidence>
<keyword evidence="2" id="KW-0732">Signal</keyword>
<evidence type="ECO:0000256" key="3">
    <source>
        <dbReference type="ARBA" id="ARBA00030642"/>
    </source>
</evidence>
<dbReference type="Pfam" id="PF00639">
    <property type="entry name" value="Rotamase"/>
    <property type="match status" value="1"/>
</dbReference>
<keyword evidence="8" id="KW-1185">Reference proteome</keyword>
<dbReference type="SUPFAM" id="SSF54534">
    <property type="entry name" value="FKBP-like"/>
    <property type="match status" value="1"/>
</dbReference>
<dbReference type="GO" id="GO:0003755">
    <property type="term" value="F:peptidyl-prolyl cis-trans isomerase activity"/>
    <property type="evidence" value="ECO:0007669"/>
    <property type="project" value="UniProtKB-KW"/>
</dbReference>
<dbReference type="Gene3D" id="3.10.50.40">
    <property type="match status" value="1"/>
</dbReference>
<dbReference type="EMBL" id="BNCI01000002">
    <property type="protein sequence ID" value="GHF27644.1"/>
    <property type="molecule type" value="Genomic_DNA"/>
</dbReference>
<dbReference type="Proteomes" id="UP000630923">
    <property type="component" value="Unassembled WGS sequence"/>
</dbReference>
<feature type="domain" description="PpiC" evidence="6">
    <location>
        <begin position="181"/>
        <end position="279"/>
    </location>
</feature>
<proteinExistence type="predicted"/>
<dbReference type="PANTHER" id="PTHR47637">
    <property type="entry name" value="CHAPERONE SURA"/>
    <property type="match status" value="1"/>
</dbReference>
<accession>A0A919AX12</accession>
<reference evidence="7" key="2">
    <citation type="submission" date="2020-09" db="EMBL/GenBank/DDBJ databases">
        <authorList>
            <person name="Sun Q."/>
            <person name="Kim S."/>
        </authorList>
    </citation>
    <scope>NUCLEOTIDE SEQUENCE</scope>
    <source>
        <strain evidence="7">KCTC 42590</strain>
    </source>
</reference>
<dbReference type="AlphaFoldDB" id="A0A919AX12"/>
<dbReference type="Gene3D" id="1.10.4030.10">
    <property type="entry name" value="Porin chaperone SurA, peptide-binding domain"/>
    <property type="match status" value="1"/>
</dbReference>
<keyword evidence="5" id="KW-0697">Rotamase</keyword>
<evidence type="ECO:0000313" key="8">
    <source>
        <dbReference type="Proteomes" id="UP000630923"/>
    </source>
</evidence>
<keyword evidence="5" id="KW-0413">Isomerase</keyword>
<dbReference type="InterPro" id="IPR000297">
    <property type="entry name" value="PPIase_PpiC"/>
</dbReference>
<dbReference type="InterPro" id="IPR050280">
    <property type="entry name" value="OMP_Chaperone_SurA"/>
</dbReference>
<dbReference type="InterPro" id="IPR046357">
    <property type="entry name" value="PPIase_dom_sf"/>
</dbReference>
<dbReference type="SUPFAM" id="SSF109998">
    <property type="entry name" value="Triger factor/SurA peptide-binding domain-like"/>
    <property type="match status" value="1"/>
</dbReference>
<gene>
    <name evidence="7" type="ORF">GCM10017044_23410</name>
</gene>
<evidence type="ECO:0000256" key="1">
    <source>
        <dbReference type="ARBA" id="ARBA00018370"/>
    </source>
</evidence>
<organism evidence="7 8">
    <name type="scientific">Kordiimonas sediminis</name>
    <dbReference type="NCBI Taxonomy" id="1735581"/>
    <lineage>
        <taxon>Bacteria</taxon>
        <taxon>Pseudomonadati</taxon>
        <taxon>Pseudomonadota</taxon>
        <taxon>Alphaproteobacteria</taxon>
        <taxon>Kordiimonadales</taxon>
        <taxon>Kordiimonadaceae</taxon>
        <taxon>Kordiimonas</taxon>
    </lineage>
</organism>
<evidence type="ECO:0000256" key="2">
    <source>
        <dbReference type="ARBA" id="ARBA00022729"/>
    </source>
</evidence>
<dbReference type="RefSeq" id="WP_191253173.1">
    <property type="nucleotide sequence ID" value="NZ_BNCI01000002.1"/>
</dbReference>
<dbReference type="InterPro" id="IPR027304">
    <property type="entry name" value="Trigger_fact/SurA_dom_sf"/>
</dbReference>
<dbReference type="PROSITE" id="PS50198">
    <property type="entry name" value="PPIC_PPIASE_2"/>
    <property type="match status" value="1"/>
</dbReference>
<reference evidence="7" key="1">
    <citation type="journal article" date="2014" name="Int. J. Syst. Evol. Microbiol.">
        <title>Complete genome sequence of Corynebacterium casei LMG S-19264T (=DSM 44701T), isolated from a smear-ripened cheese.</title>
        <authorList>
            <consortium name="US DOE Joint Genome Institute (JGI-PGF)"/>
            <person name="Walter F."/>
            <person name="Albersmeier A."/>
            <person name="Kalinowski J."/>
            <person name="Ruckert C."/>
        </authorList>
    </citation>
    <scope>NUCLEOTIDE SEQUENCE</scope>
    <source>
        <strain evidence="7">KCTC 42590</strain>
    </source>
</reference>
<name>A0A919AX12_9PROT</name>